<evidence type="ECO:0000313" key="10">
    <source>
        <dbReference type="Proteomes" id="UP001501752"/>
    </source>
</evidence>
<dbReference type="InterPro" id="IPR010432">
    <property type="entry name" value="RDD"/>
</dbReference>
<evidence type="ECO:0000256" key="6">
    <source>
        <dbReference type="SAM" id="MobiDB-lite"/>
    </source>
</evidence>
<dbReference type="InterPro" id="IPR051791">
    <property type="entry name" value="Pra-immunoreactive"/>
</dbReference>
<feature type="transmembrane region" description="Helical" evidence="7">
    <location>
        <begin position="143"/>
        <end position="162"/>
    </location>
</feature>
<keyword evidence="5 7" id="KW-0472">Membrane</keyword>
<evidence type="ECO:0000313" key="9">
    <source>
        <dbReference type="EMBL" id="GAA4852412.1"/>
    </source>
</evidence>
<keyword evidence="2" id="KW-1003">Cell membrane</keyword>
<dbReference type="EMBL" id="BAABIS010000001">
    <property type="protein sequence ID" value="GAA4852412.1"/>
    <property type="molecule type" value="Genomic_DNA"/>
</dbReference>
<dbReference type="Proteomes" id="UP001501752">
    <property type="component" value="Unassembled WGS sequence"/>
</dbReference>
<evidence type="ECO:0000256" key="4">
    <source>
        <dbReference type="ARBA" id="ARBA00022989"/>
    </source>
</evidence>
<dbReference type="PANTHER" id="PTHR36115">
    <property type="entry name" value="PROLINE-RICH ANTIGEN HOMOLOG-RELATED"/>
    <property type="match status" value="1"/>
</dbReference>
<keyword evidence="4 7" id="KW-1133">Transmembrane helix</keyword>
<evidence type="ECO:0000259" key="8">
    <source>
        <dbReference type="Pfam" id="PF06271"/>
    </source>
</evidence>
<comment type="caution">
    <text evidence="9">The sequence shown here is derived from an EMBL/GenBank/DDBJ whole genome shotgun (WGS) entry which is preliminary data.</text>
</comment>
<keyword evidence="3 7" id="KW-0812">Transmembrane</keyword>
<dbReference type="PANTHER" id="PTHR36115:SF6">
    <property type="entry name" value="PROLINE-RICH ANTIGEN HOMOLOG"/>
    <property type="match status" value="1"/>
</dbReference>
<keyword evidence="10" id="KW-1185">Reference proteome</keyword>
<comment type="subcellular location">
    <subcellularLocation>
        <location evidence="1">Cell membrane</location>
        <topology evidence="1">Multi-pass membrane protein</topology>
    </subcellularLocation>
</comment>
<organism evidence="9 10">
    <name type="scientific">Kitasatospora terrestris</name>
    <dbReference type="NCBI Taxonomy" id="258051"/>
    <lineage>
        <taxon>Bacteria</taxon>
        <taxon>Bacillati</taxon>
        <taxon>Actinomycetota</taxon>
        <taxon>Actinomycetes</taxon>
        <taxon>Kitasatosporales</taxon>
        <taxon>Streptomycetaceae</taxon>
        <taxon>Kitasatospora</taxon>
    </lineage>
</organism>
<evidence type="ECO:0000256" key="1">
    <source>
        <dbReference type="ARBA" id="ARBA00004651"/>
    </source>
</evidence>
<proteinExistence type="predicted"/>
<dbReference type="RefSeq" id="WP_345697497.1">
    <property type="nucleotide sequence ID" value="NZ_BAABIS010000001.1"/>
</dbReference>
<dbReference type="Pfam" id="PF06271">
    <property type="entry name" value="RDD"/>
    <property type="match status" value="1"/>
</dbReference>
<evidence type="ECO:0000256" key="5">
    <source>
        <dbReference type="ARBA" id="ARBA00023136"/>
    </source>
</evidence>
<feature type="compositionally biased region" description="Low complexity" evidence="6">
    <location>
        <begin position="10"/>
        <end position="55"/>
    </location>
</feature>
<reference evidence="10" key="1">
    <citation type="journal article" date="2019" name="Int. J. Syst. Evol. Microbiol.">
        <title>The Global Catalogue of Microorganisms (GCM) 10K type strain sequencing project: providing services to taxonomists for standard genome sequencing and annotation.</title>
        <authorList>
            <consortium name="The Broad Institute Genomics Platform"/>
            <consortium name="The Broad Institute Genome Sequencing Center for Infectious Disease"/>
            <person name="Wu L."/>
            <person name="Ma J."/>
        </authorList>
    </citation>
    <scope>NUCLEOTIDE SEQUENCE [LARGE SCALE GENOMIC DNA]</scope>
    <source>
        <strain evidence="10">JCM 13006</strain>
    </source>
</reference>
<gene>
    <name evidence="9" type="ORF">GCM10023235_31900</name>
</gene>
<accession>A0ABP9DM66</accession>
<sequence>MSYPPDPNNPYGQQPPQGYGAPQQPGYGYPQQAPGYGYPQQQPAPGYGTVPQQGYGYPQQPGYPGGYPNAGMVANFYAGWGSRVVARIIDQFTIFLIPGIVLGIGYSKMISATVGAAQAGYIDANGEYVAGTVNASDAGSGTVFFLIGGLLQLAAVAFYTYLQGVKGQSLGQRAVNIRLVREADGQPVGWGMAFVRQLCHVLDGFCCLGYLWPLWDAKKQTFADKIMSTVVVKSQ</sequence>
<name>A0ABP9DM66_9ACTN</name>
<feature type="domain" description="RDD" evidence="8">
    <location>
        <begin position="77"/>
        <end position="227"/>
    </location>
</feature>
<dbReference type="SUPFAM" id="SSF81995">
    <property type="entry name" value="beta-sandwich domain of Sec23/24"/>
    <property type="match status" value="1"/>
</dbReference>
<protein>
    <recommendedName>
        <fullName evidence="8">RDD domain-containing protein</fullName>
    </recommendedName>
</protein>
<evidence type="ECO:0000256" key="2">
    <source>
        <dbReference type="ARBA" id="ARBA00022475"/>
    </source>
</evidence>
<evidence type="ECO:0000256" key="7">
    <source>
        <dbReference type="SAM" id="Phobius"/>
    </source>
</evidence>
<feature type="region of interest" description="Disordered" evidence="6">
    <location>
        <begin position="1"/>
        <end position="55"/>
    </location>
</feature>
<evidence type="ECO:0000256" key="3">
    <source>
        <dbReference type="ARBA" id="ARBA00022692"/>
    </source>
</evidence>